<keyword evidence="2" id="KW-1185">Reference proteome</keyword>
<dbReference type="Proteomes" id="UP000192578">
    <property type="component" value="Unassembled WGS sequence"/>
</dbReference>
<dbReference type="EMBL" id="MTYJ01000054">
    <property type="protein sequence ID" value="OQV17953.1"/>
    <property type="molecule type" value="Genomic_DNA"/>
</dbReference>
<name>A0A1W0WS29_HYPEX</name>
<reference evidence="2" key="1">
    <citation type="submission" date="2017-01" db="EMBL/GenBank/DDBJ databases">
        <title>Comparative genomics of anhydrobiosis in the tardigrade Hypsibius dujardini.</title>
        <authorList>
            <person name="Yoshida Y."/>
            <person name="Koutsovoulos G."/>
            <person name="Laetsch D."/>
            <person name="Stevens L."/>
            <person name="Kumar S."/>
            <person name="Horikawa D."/>
            <person name="Ishino K."/>
            <person name="Komine S."/>
            <person name="Tomita M."/>
            <person name="Blaxter M."/>
            <person name="Arakawa K."/>
        </authorList>
    </citation>
    <scope>NUCLEOTIDE SEQUENCE [LARGE SCALE GENOMIC DNA]</scope>
    <source>
        <strain evidence="2">Z151</strain>
    </source>
</reference>
<protein>
    <submittedName>
        <fullName evidence="1">Uncharacterized protein</fullName>
    </submittedName>
</protein>
<gene>
    <name evidence="1" type="ORF">BV898_07896</name>
</gene>
<organism evidence="1 2">
    <name type="scientific">Hypsibius exemplaris</name>
    <name type="common">Freshwater tardigrade</name>
    <dbReference type="NCBI Taxonomy" id="2072580"/>
    <lineage>
        <taxon>Eukaryota</taxon>
        <taxon>Metazoa</taxon>
        <taxon>Ecdysozoa</taxon>
        <taxon>Tardigrada</taxon>
        <taxon>Eutardigrada</taxon>
        <taxon>Parachela</taxon>
        <taxon>Hypsibioidea</taxon>
        <taxon>Hypsibiidae</taxon>
        <taxon>Hypsibius</taxon>
    </lineage>
</organism>
<comment type="caution">
    <text evidence="1">The sequence shown here is derived from an EMBL/GenBank/DDBJ whole genome shotgun (WGS) entry which is preliminary data.</text>
</comment>
<proteinExistence type="predicted"/>
<evidence type="ECO:0000313" key="1">
    <source>
        <dbReference type="EMBL" id="OQV17953.1"/>
    </source>
</evidence>
<evidence type="ECO:0000313" key="2">
    <source>
        <dbReference type="Proteomes" id="UP000192578"/>
    </source>
</evidence>
<sequence>MLIQIKAGFLPAAVWNVHRNRRMRWNGRDVSVNLGNENADGPAFGIVGDERGCVTTLTVTRNPTGGLTVAIAANQTDQCGVKLRLRWCCLAVSRGMFSP</sequence>
<dbReference type="AlphaFoldDB" id="A0A1W0WS29"/>
<accession>A0A1W0WS29</accession>